<dbReference type="Gene3D" id="1.25.70.10">
    <property type="entry name" value="Transcription termination factor 3, mitochondrial"/>
    <property type="match status" value="1"/>
</dbReference>
<dbReference type="EMBL" id="JADFTS010000004">
    <property type="protein sequence ID" value="KAF9608144.1"/>
    <property type="molecule type" value="Genomic_DNA"/>
</dbReference>
<keyword evidence="2" id="KW-1185">Reference proteome</keyword>
<reference evidence="1 2" key="1">
    <citation type="submission" date="2020-10" db="EMBL/GenBank/DDBJ databases">
        <title>The Coptis chinensis genome and diversification of protoberbering-type alkaloids.</title>
        <authorList>
            <person name="Wang B."/>
            <person name="Shu S."/>
            <person name="Song C."/>
            <person name="Liu Y."/>
        </authorList>
    </citation>
    <scope>NUCLEOTIDE SEQUENCE [LARGE SCALE GENOMIC DNA]</scope>
    <source>
        <strain evidence="1">HL-2020</strain>
        <tissue evidence="1">Leaf</tissue>
    </source>
</reference>
<proteinExistence type="predicted"/>
<dbReference type="AlphaFoldDB" id="A0A835HZY6"/>
<dbReference type="OrthoDB" id="637682at2759"/>
<accession>A0A835HZY6</accession>
<name>A0A835HZY6_9MAGN</name>
<dbReference type="Proteomes" id="UP000631114">
    <property type="component" value="Unassembled WGS sequence"/>
</dbReference>
<sequence length="113" mass="12461">MLEWTSGGCGVSDYKTNSSRSSKPILSLVLALSLEKRSIPRCNVLEVLYLNGLTGKLNAGSVTSALKLNEKMFLEKFVMKYQDAVPKMVIAYKSKIGLAELEEKDGLQEMQKG</sequence>
<protein>
    <submittedName>
        <fullName evidence="1">Uncharacterized protein</fullName>
    </submittedName>
</protein>
<organism evidence="1 2">
    <name type="scientific">Coptis chinensis</name>
    <dbReference type="NCBI Taxonomy" id="261450"/>
    <lineage>
        <taxon>Eukaryota</taxon>
        <taxon>Viridiplantae</taxon>
        <taxon>Streptophyta</taxon>
        <taxon>Embryophyta</taxon>
        <taxon>Tracheophyta</taxon>
        <taxon>Spermatophyta</taxon>
        <taxon>Magnoliopsida</taxon>
        <taxon>Ranunculales</taxon>
        <taxon>Ranunculaceae</taxon>
        <taxon>Coptidoideae</taxon>
        <taxon>Coptis</taxon>
    </lineage>
</organism>
<comment type="caution">
    <text evidence="1">The sequence shown here is derived from an EMBL/GenBank/DDBJ whole genome shotgun (WGS) entry which is preliminary data.</text>
</comment>
<evidence type="ECO:0000313" key="1">
    <source>
        <dbReference type="EMBL" id="KAF9608144.1"/>
    </source>
</evidence>
<gene>
    <name evidence="1" type="ORF">IFM89_007530</name>
</gene>
<evidence type="ECO:0000313" key="2">
    <source>
        <dbReference type="Proteomes" id="UP000631114"/>
    </source>
</evidence>
<dbReference type="InterPro" id="IPR038538">
    <property type="entry name" value="MTERF_sf"/>
</dbReference>